<gene>
    <name evidence="12" type="ORF">GLOTRDRAFT_118054</name>
</gene>
<dbReference type="HOGENOM" id="CLU_037348_0_0_1"/>
<evidence type="ECO:0000256" key="10">
    <source>
        <dbReference type="RuleBase" id="RU079119"/>
    </source>
</evidence>
<keyword evidence="5 10" id="KW-0472">Membrane</keyword>
<proteinExistence type="inferred from homology"/>
<feature type="transmembrane region" description="Helical" evidence="10">
    <location>
        <begin position="222"/>
        <end position="244"/>
    </location>
</feature>
<evidence type="ECO:0000313" key="13">
    <source>
        <dbReference type="Proteomes" id="UP000030669"/>
    </source>
</evidence>
<evidence type="ECO:0000256" key="6">
    <source>
        <dbReference type="ARBA" id="ARBA00023139"/>
    </source>
</evidence>
<dbReference type="KEGG" id="gtr:GLOTRDRAFT_118054"/>
<dbReference type="OrthoDB" id="9909019at2759"/>
<dbReference type="EMBL" id="KB469312">
    <property type="protein sequence ID" value="EPQ50961.1"/>
    <property type="molecule type" value="Genomic_DNA"/>
</dbReference>
<evidence type="ECO:0000256" key="7">
    <source>
        <dbReference type="ARBA" id="ARBA00023288"/>
    </source>
</evidence>
<keyword evidence="8 10" id="KW-0012">Acyltransferase</keyword>
<dbReference type="GO" id="GO:0016020">
    <property type="term" value="C:membrane"/>
    <property type="evidence" value="ECO:0007669"/>
    <property type="project" value="UniProtKB-SubCell"/>
</dbReference>
<feature type="transmembrane region" description="Helical" evidence="10">
    <location>
        <begin position="38"/>
        <end position="61"/>
    </location>
</feature>
<protein>
    <recommendedName>
        <fullName evidence="10">Palmitoyltransferase</fullName>
        <ecNumber evidence="10">2.3.1.225</ecNumber>
    </recommendedName>
</protein>
<evidence type="ECO:0000256" key="8">
    <source>
        <dbReference type="ARBA" id="ARBA00023315"/>
    </source>
</evidence>
<evidence type="ECO:0000256" key="3">
    <source>
        <dbReference type="ARBA" id="ARBA00022692"/>
    </source>
</evidence>
<keyword evidence="6" id="KW-0564">Palmitate</keyword>
<feature type="transmembrane region" description="Helical" evidence="10">
    <location>
        <begin position="73"/>
        <end position="95"/>
    </location>
</feature>
<evidence type="ECO:0000256" key="4">
    <source>
        <dbReference type="ARBA" id="ARBA00022989"/>
    </source>
</evidence>
<comment type="similarity">
    <text evidence="10">Belongs to the DHHC palmitoyltransferase family.</text>
</comment>
<sequence length="365" mass="41819">MHRNTPLVTLELPLRNNPLSPVSDGEDDRPAKRFYHYIPLYLAVFFILSPHPSVLVVLVNYHLKTLNSPLRFTVHLLCIYLLTFLAFSSLIVCIARDPGSVNTEEQATGSENEDGEMSLTEALIGGHDDSFSPERWCRRCQSPKPERAHHCSQCGRCVLKMDHHCAWVANKCIGHRTYPAFVHFLTSVTLLAAYITLMSGSALWFAFTHPLDVDEKTPIHELFIFAEGFVFSLVIGSFLIYHIYLVSTNQTTLEHLSPFLLLRYLPPFPPSEDSHKLSNPPEEHELSFRQRSLIRAAHGHIRLYDVGWRKNWAQVFGWNKRWGWVYRLVFGGGCRGDGRHFPRNPRTDEMLARLASELVKVDKDN</sequence>
<name>S7PT18_GLOTA</name>
<dbReference type="AlphaFoldDB" id="S7PT18"/>
<dbReference type="GO" id="GO:0019706">
    <property type="term" value="F:protein-cysteine S-palmitoyltransferase activity"/>
    <property type="evidence" value="ECO:0007669"/>
    <property type="project" value="UniProtKB-EC"/>
</dbReference>
<organism evidence="12 13">
    <name type="scientific">Gloeophyllum trabeum (strain ATCC 11539 / FP-39264 / Madison 617)</name>
    <name type="common">Brown rot fungus</name>
    <dbReference type="NCBI Taxonomy" id="670483"/>
    <lineage>
        <taxon>Eukaryota</taxon>
        <taxon>Fungi</taxon>
        <taxon>Dikarya</taxon>
        <taxon>Basidiomycota</taxon>
        <taxon>Agaricomycotina</taxon>
        <taxon>Agaricomycetes</taxon>
        <taxon>Gloeophyllales</taxon>
        <taxon>Gloeophyllaceae</taxon>
        <taxon>Gloeophyllum</taxon>
    </lineage>
</organism>
<dbReference type="RefSeq" id="XP_007870417.1">
    <property type="nucleotide sequence ID" value="XM_007872226.1"/>
</dbReference>
<evidence type="ECO:0000256" key="1">
    <source>
        <dbReference type="ARBA" id="ARBA00004141"/>
    </source>
</evidence>
<keyword evidence="7" id="KW-0449">Lipoprotein</keyword>
<keyword evidence="4 10" id="KW-1133">Transmembrane helix</keyword>
<keyword evidence="13" id="KW-1185">Reference proteome</keyword>
<reference evidence="12 13" key="1">
    <citation type="journal article" date="2012" name="Science">
        <title>The Paleozoic origin of enzymatic lignin decomposition reconstructed from 31 fungal genomes.</title>
        <authorList>
            <person name="Floudas D."/>
            <person name="Binder M."/>
            <person name="Riley R."/>
            <person name="Barry K."/>
            <person name="Blanchette R.A."/>
            <person name="Henrissat B."/>
            <person name="Martinez A.T."/>
            <person name="Otillar R."/>
            <person name="Spatafora J.W."/>
            <person name="Yadav J.S."/>
            <person name="Aerts A."/>
            <person name="Benoit I."/>
            <person name="Boyd A."/>
            <person name="Carlson A."/>
            <person name="Copeland A."/>
            <person name="Coutinho P.M."/>
            <person name="de Vries R.P."/>
            <person name="Ferreira P."/>
            <person name="Findley K."/>
            <person name="Foster B."/>
            <person name="Gaskell J."/>
            <person name="Glotzer D."/>
            <person name="Gorecki P."/>
            <person name="Heitman J."/>
            <person name="Hesse C."/>
            <person name="Hori C."/>
            <person name="Igarashi K."/>
            <person name="Jurgens J.A."/>
            <person name="Kallen N."/>
            <person name="Kersten P."/>
            <person name="Kohler A."/>
            <person name="Kuees U."/>
            <person name="Kumar T.K.A."/>
            <person name="Kuo A."/>
            <person name="LaButti K."/>
            <person name="Larrondo L.F."/>
            <person name="Lindquist E."/>
            <person name="Ling A."/>
            <person name="Lombard V."/>
            <person name="Lucas S."/>
            <person name="Lundell T."/>
            <person name="Martin R."/>
            <person name="McLaughlin D.J."/>
            <person name="Morgenstern I."/>
            <person name="Morin E."/>
            <person name="Murat C."/>
            <person name="Nagy L.G."/>
            <person name="Nolan M."/>
            <person name="Ohm R.A."/>
            <person name="Patyshakuliyeva A."/>
            <person name="Rokas A."/>
            <person name="Ruiz-Duenas F.J."/>
            <person name="Sabat G."/>
            <person name="Salamov A."/>
            <person name="Samejima M."/>
            <person name="Schmutz J."/>
            <person name="Slot J.C."/>
            <person name="St John F."/>
            <person name="Stenlid J."/>
            <person name="Sun H."/>
            <person name="Sun S."/>
            <person name="Syed K."/>
            <person name="Tsang A."/>
            <person name="Wiebenga A."/>
            <person name="Young D."/>
            <person name="Pisabarro A."/>
            <person name="Eastwood D.C."/>
            <person name="Martin F."/>
            <person name="Cullen D."/>
            <person name="Grigoriev I.V."/>
            <person name="Hibbett D.S."/>
        </authorList>
    </citation>
    <scope>NUCLEOTIDE SEQUENCE [LARGE SCALE GENOMIC DNA]</scope>
    <source>
        <strain evidence="12 13">ATCC 11539</strain>
    </source>
</reference>
<dbReference type="EC" id="2.3.1.225" evidence="10"/>
<dbReference type="OMA" id="WYHYLPL"/>
<dbReference type="PANTHER" id="PTHR12246">
    <property type="entry name" value="PALMITOYLTRANSFERASE ZDHHC16"/>
    <property type="match status" value="1"/>
</dbReference>
<dbReference type="InterPro" id="IPR001594">
    <property type="entry name" value="Palmitoyltrfase_DHHC"/>
</dbReference>
<dbReference type="Proteomes" id="UP000030669">
    <property type="component" value="Unassembled WGS sequence"/>
</dbReference>
<dbReference type="eggNOG" id="KOG1315">
    <property type="taxonomic scope" value="Eukaryota"/>
</dbReference>
<evidence type="ECO:0000259" key="11">
    <source>
        <dbReference type="Pfam" id="PF01529"/>
    </source>
</evidence>
<evidence type="ECO:0000256" key="9">
    <source>
        <dbReference type="ARBA" id="ARBA00048048"/>
    </source>
</evidence>
<comment type="subcellular location">
    <subcellularLocation>
        <location evidence="1">Membrane</location>
        <topology evidence="1">Multi-pass membrane protein</topology>
    </subcellularLocation>
</comment>
<feature type="domain" description="Palmitoyltransferase DHHC" evidence="11">
    <location>
        <begin position="132"/>
        <end position="256"/>
    </location>
</feature>
<dbReference type="GeneID" id="19300433"/>
<dbReference type="InterPro" id="IPR039859">
    <property type="entry name" value="PFA4/ZDH16/20/ERF2-like"/>
</dbReference>
<accession>S7PT18</accession>
<evidence type="ECO:0000256" key="5">
    <source>
        <dbReference type="ARBA" id="ARBA00023136"/>
    </source>
</evidence>
<feature type="transmembrane region" description="Helical" evidence="10">
    <location>
        <begin position="181"/>
        <end position="207"/>
    </location>
</feature>
<dbReference type="PROSITE" id="PS50216">
    <property type="entry name" value="DHHC"/>
    <property type="match status" value="1"/>
</dbReference>
<evidence type="ECO:0000313" key="12">
    <source>
        <dbReference type="EMBL" id="EPQ50961.1"/>
    </source>
</evidence>
<comment type="domain">
    <text evidence="10">The DHHC domain is required for palmitoyltransferase activity.</text>
</comment>
<dbReference type="Pfam" id="PF01529">
    <property type="entry name" value="DHHC"/>
    <property type="match status" value="1"/>
</dbReference>
<evidence type="ECO:0000256" key="2">
    <source>
        <dbReference type="ARBA" id="ARBA00022679"/>
    </source>
</evidence>
<comment type="catalytic activity">
    <reaction evidence="9 10">
        <text>L-cysteinyl-[protein] + hexadecanoyl-CoA = S-hexadecanoyl-L-cysteinyl-[protein] + CoA</text>
        <dbReference type="Rhea" id="RHEA:36683"/>
        <dbReference type="Rhea" id="RHEA-COMP:10131"/>
        <dbReference type="Rhea" id="RHEA-COMP:11032"/>
        <dbReference type="ChEBI" id="CHEBI:29950"/>
        <dbReference type="ChEBI" id="CHEBI:57287"/>
        <dbReference type="ChEBI" id="CHEBI:57379"/>
        <dbReference type="ChEBI" id="CHEBI:74151"/>
        <dbReference type="EC" id="2.3.1.225"/>
    </reaction>
</comment>
<keyword evidence="2 10" id="KW-0808">Transferase</keyword>
<keyword evidence="3 10" id="KW-0812">Transmembrane</keyword>